<comment type="caution">
    <text evidence="1">The sequence shown here is derived from an EMBL/GenBank/DDBJ whole genome shotgun (WGS) entry which is preliminary data.</text>
</comment>
<accession>A0AAW1U057</accession>
<sequence length="112" mass="12871">MEEKVVNLVNRPMKFLRASCPFNGRLMAPNNPPCNAWWQYFGEGFKKGLFDQVHLCSLYVDCTSVSTPERKAVDSSRCKKNWHFVDSNLMNFAIGLRERSGKKLPLKVQGFI</sequence>
<reference evidence="1 2" key="1">
    <citation type="submission" date="2023-03" db="EMBL/GenBank/DDBJ databases">
        <title>Genome insight into feeding habits of ladybird beetles.</title>
        <authorList>
            <person name="Li H.-S."/>
            <person name="Huang Y.-H."/>
            <person name="Pang H."/>
        </authorList>
    </citation>
    <scope>NUCLEOTIDE SEQUENCE [LARGE SCALE GENOMIC DNA]</scope>
    <source>
        <strain evidence="1">SYSU_2023b</strain>
        <tissue evidence="1">Whole body</tissue>
    </source>
</reference>
<organism evidence="1 2">
    <name type="scientific">Henosepilachna vigintioctopunctata</name>
    <dbReference type="NCBI Taxonomy" id="420089"/>
    <lineage>
        <taxon>Eukaryota</taxon>
        <taxon>Metazoa</taxon>
        <taxon>Ecdysozoa</taxon>
        <taxon>Arthropoda</taxon>
        <taxon>Hexapoda</taxon>
        <taxon>Insecta</taxon>
        <taxon>Pterygota</taxon>
        <taxon>Neoptera</taxon>
        <taxon>Endopterygota</taxon>
        <taxon>Coleoptera</taxon>
        <taxon>Polyphaga</taxon>
        <taxon>Cucujiformia</taxon>
        <taxon>Coccinelloidea</taxon>
        <taxon>Coccinellidae</taxon>
        <taxon>Epilachninae</taxon>
        <taxon>Epilachnini</taxon>
        <taxon>Henosepilachna</taxon>
    </lineage>
</organism>
<protein>
    <recommendedName>
        <fullName evidence="3">Transposase</fullName>
    </recommendedName>
</protein>
<evidence type="ECO:0000313" key="1">
    <source>
        <dbReference type="EMBL" id="KAK9873722.1"/>
    </source>
</evidence>
<evidence type="ECO:0000313" key="2">
    <source>
        <dbReference type="Proteomes" id="UP001431783"/>
    </source>
</evidence>
<keyword evidence="2" id="KW-1185">Reference proteome</keyword>
<evidence type="ECO:0008006" key="3">
    <source>
        <dbReference type="Google" id="ProtNLM"/>
    </source>
</evidence>
<name>A0AAW1U057_9CUCU</name>
<gene>
    <name evidence="1" type="ORF">WA026_002079</name>
</gene>
<dbReference type="Proteomes" id="UP001431783">
    <property type="component" value="Unassembled WGS sequence"/>
</dbReference>
<dbReference type="EMBL" id="JARQZJ010000031">
    <property type="protein sequence ID" value="KAK9873722.1"/>
    <property type="molecule type" value="Genomic_DNA"/>
</dbReference>
<dbReference type="AlphaFoldDB" id="A0AAW1U057"/>
<proteinExistence type="predicted"/>